<dbReference type="PROSITE" id="PS51843">
    <property type="entry name" value="NR_LBD"/>
    <property type="match status" value="1"/>
</dbReference>
<evidence type="ECO:0000256" key="3">
    <source>
        <dbReference type="ARBA" id="ARBA00022771"/>
    </source>
</evidence>
<name>A0A7R9KHA8_9ACAR</name>
<dbReference type="SMART" id="SM00430">
    <property type="entry name" value="HOLI"/>
    <property type="match status" value="1"/>
</dbReference>
<dbReference type="GO" id="GO:0006357">
    <property type="term" value="P:regulation of transcription by RNA polymerase II"/>
    <property type="evidence" value="ECO:0007669"/>
    <property type="project" value="UniProtKB-ARBA"/>
</dbReference>
<evidence type="ECO:0000259" key="13">
    <source>
        <dbReference type="PROSITE" id="PS51843"/>
    </source>
</evidence>
<dbReference type="InterPro" id="IPR035500">
    <property type="entry name" value="NHR-like_dom_sf"/>
</dbReference>
<evidence type="ECO:0000256" key="2">
    <source>
        <dbReference type="ARBA" id="ARBA00022723"/>
    </source>
</evidence>
<keyword evidence="2 10" id="KW-0479">Metal-binding</keyword>
<keyword evidence="9 10" id="KW-0539">Nucleus</keyword>
<dbReference type="Gene3D" id="3.30.50.10">
    <property type="entry name" value="Erythroid Transcription Factor GATA-1, subunit A"/>
    <property type="match status" value="1"/>
</dbReference>
<dbReference type="InterPro" id="IPR001723">
    <property type="entry name" value="Nuclear_hrmn_rcpt"/>
</dbReference>
<dbReference type="PRINTS" id="PR00047">
    <property type="entry name" value="STROIDFINGER"/>
</dbReference>
<dbReference type="SUPFAM" id="SSF57716">
    <property type="entry name" value="Glucocorticoid receptor-like (DNA-binding domain)"/>
    <property type="match status" value="1"/>
</dbReference>
<dbReference type="Pfam" id="PF00105">
    <property type="entry name" value="zf-C4"/>
    <property type="match status" value="1"/>
</dbReference>
<feature type="region of interest" description="Disordered" evidence="11">
    <location>
        <begin position="89"/>
        <end position="147"/>
    </location>
</feature>
<gene>
    <name evidence="14" type="ORF">OSB1V03_LOCUS3452</name>
</gene>
<evidence type="ECO:0000256" key="4">
    <source>
        <dbReference type="ARBA" id="ARBA00022833"/>
    </source>
</evidence>
<dbReference type="Gene3D" id="1.10.565.10">
    <property type="entry name" value="Retinoid X Receptor"/>
    <property type="match status" value="1"/>
</dbReference>
<dbReference type="GO" id="GO:0043565">
    <property type="term" value="F:sequence-specific DNA binding"/>
    <property type="evidence" value="ECO:0007669"/>
    <property type="project" value="InterPro"/>
</dbReference>
<dbReference type="OrthoDB" id="10006908at2759"/>
<accession>A0A7R9KHA8</accession>
<dbReference type="GO" id="GO:0003700">
    <property type="term" value="F:DNA-binding transcription factor activity"/>
    <property type="evidence" value="ECO:0007669"/>
    <property type="project" value="InterPro"/>
</dbReference>
<feature type="compositionally biased region" description="Low complexity" evidence="11">
    <location>
        <begin position="114"/>
        <end position="147"/>
    </location>
</feature>
<dbReference type="SMART" id="SM00399">
    <property type="entry name" value="ZnF_C4"/>
    <property type="match status" value="1"/>
</dbReference>
<feature type="domain" description="Nuclear receptor" evidence="12">
    <location>
        <begin position="184"/>
        <end position="259"/>
    </location>
</feature>
<keyword evidence="4 10" id="KW-0862">Zinc</keyword>
<dbReference type="Proteomes" id="UP000759131">
    <property type="component" value="Unassembled WGS sequence"/>
</dbReference>
<evidence type="ECO:0000313" key="14">
    <source>
        <dbReference type="EMBL" id="CAD7622991.1"/>
    </source>
</evidence>
<dbReference type="Pfam" id="PF00104">
    <property type="entry name" value="Hormone_recep"/>
    <property type="match status" value="1"/>
</dbReference>
<dbReference type="AlphaFoldDB" id="A0A7R9KHA8"/>
<evidence type="ECO:0000256" key="7">
    <source>
        <dbReference type="ARBA" id="ARBA00023163"/>
    </source>
</evidence>
<dbReference type="PANTHER" id="PTHR48092">
    <property type="entry name" value="KNIRPS-RELATED PROTEIN-RELATED"/>
    <property type="match status" value="1"/>
</dbReference>
<evidence type="ECO:0000313" key="15">
    <source>
        <dbReference type="Proteomes" id="UP000759131"/>
    </source>
</evidence>
<protein>
    <submittedName>
        <fullName evidence="14">Uncharacterized protein</fullName>
    </submittedName>
</protein>
<dbReference type="PROSITE" id="PS00031">
    <property type="entry name" value="NUCLEAR_REC_DBD_1"/>
    <property type="match status" value="1"/>
</dbReference>
<evidence type="ECO:0000256" key="8">
    <source>
        <dbReference type="ARBA" id="ARBA00023170"/>
    </source>
</evidence>
<dbReference type="PROSITE" id="PS51030">
    <property type="entry name" value="NUCLEAR_REC_DBD_2"/>
    <property type="match status" value="1"/>
</dbReference>
<dbReference type="CDD" id="cd07168">
    <property type="entry name" value="NR_DBD_DHR4_like"/>
    <property type="match status" value="1"/>
</dbReference>
<keyword evidence="5 10" id="KW-0805">Transcription regulation</keyword>
<dbReference type="SUPFAM" id="SSF48508">
    <property type="entry name" value="Nuclear receptor ligand-binding domain"/>
    <property type="match status" value="1"/>
</dbReference>
<evidence type="ECO:0000256" key="5">
    <source>
        <dbReference type="ARBA" id="ARBA00023015"/>
    </source>
</evidence>
<dbReference type="GO" id="GO:0008270">
    <property type="term" value="F:zinc ion binding"/>
    <property type="evidence" value="ECO:0007669"/>
    <property type="project" value="UniProtKB-KW"/>
</dbReference>
<dbReference type="InterPro" id="IPR050200">
    <property type="entry name" value="Nuclear_hormone_rcpt_NR3"/>
</dbReference>
<evidence type="ECO:0000256" key="9">
    <source>
        <dbReference type="ARBA" id="ARBA00023242"/>
    </source>
</evidence>
<dbReference type="FunFam" id="3.30.50.10:FF:000006">
    <property type="entry name" value="Nuclear receptor subfamily 5 group A member"/>
    <property type="match status" value="1"/>
</dbReference>
<dbReference type="GO" id="GO:0005634">
    <property type="term" value="C:nucleus"/>
    <property type="evidence" value="ECO:0007669"/>
    <property type="project" value="UniProtKB-SubCell"/>
</dbReference>
<keyword evidence="6 10" id="KW-0238">DNA-binding</keyword>
<organism evidence="14">
    <name type="scientific">Medioppia subpectinata</name>
    <dbReference type="NCBI Taxonomy" id="1979941"/>
    <lineage>
        <taxon>Eukaryota</taxon>
        <taxon>Metazoa</taxon>
        <taxon>Ecdysozoa</taxon>
        <taxon>Arthropoda</taxon>
        <taxon>Chelicerata</taxon>
        <taxon>Arachnida</taxon>
        <taxon>Acari</taxon>
        <taxon>Acariformes</taxon>
        <taxon>Sarcoptiformes</taxon>
        <taxon>Oribatida</taxon>
        <taxon>Brachypylina</taxon>
        <taxon>Oppioidea</taxon>
        <taxon>Oppiidae</taxon>
        <taxon>Medioppia</taxon>
    </lineage>
</organism>
<sequence length="677" mass="74224">MSLFHSYKLKRRKVDALSSKDVHNNHNNAIQLHLNAIADHPTAKETAAALVLLSAEQVVRQKNNNNGSETSSSSCDECLDLSTRGQRSAPLLMGDIPGQGDGHKTMVWTNAGPNGQSVSNSSNSPSSTSTTPQPDSQSATPAVVHSSSLSSSVHDIVECRNASRVTSDQLVIQTLSQEMDSNQPMICMICEDRATGLHYGIITCEGCKGFFKRTVQNKRVYTCVADGQCVITKQQRNRCQYCRFQKCLRQGMVLAAVREDRMPGGRNSGAVYNLYKVKYRKHKKPINGATPQTTASSLVVVNNNHNTNHMSSSNAGILKTALTCPRDNNAYVNSGGQSRAHNAYALAVVNNGNSGRHSTPSTTALSVVVTTTTSSAPPITTSSPIMRQMNDLMTREPVMTHEESDQLLSALIECDDFADFGSLSSLEMTETTTTSPNATELSDRLCSIGDSIVYRLVQWTKRLPFYDQLPVHVHTQLLTHKWHELLVLSTCAFNAIQTTGGVHPHDGVVVGDTLEAEINQSMNNLAKNLSHLNASSTSTVISWQQLESEAGSLVQELCAVRFQFKAICLTLKEFVALKVVAMTTIQPTCDFFDTNVVHIRDKYLNALIAHLSERQERQQHDATRGDTEATHSRMTSLLNCLNHVTNAATLLLQSKMFYVPFLMNSNCSQNGFSEQKL</sequence>
<comment type="similarity">
    <text evidence="10">Belongs to the nuclear hormone receptor family.</text>
</comment>
<dbReference type="EMBL" id="CAJPIZ010001401">
    <property type="protein sequence ID" value="CAG2103421.1"/>
    <property type="molecule type" value="Genomic_DNA"/>
</dbReference>
<dbReference type="InterPro" id="IPR001628">
    <property type="entry name" value="Znf_hrmn_rcpt"/>
</dbReference>
<dbReference type="EMBL" id="OC855976">
    <property type="protein sequence ID" value="CAD7622991.1"/>
    <property type="molecule type" value="Genomic_DNA"/>
</dbReference>
<proteinExistence type="inferred from homology"/>
<keyword evidence="7 10" id="KW-0804">Transcription</keyword>
<evidence type="ECO:0000259" key="12">
    <source>
        <dbReference type="PROSITE" id="PS51030"/>
    </source>
</evidence>
<evidence type="ECO:0000256" key="1">
    <source>
        <dbReference type="ARBA" id="ARBA00004123"/>
    </source>
</evidence>
<evidence type="ECO:0000256" key="10">
    <source>
        <dbReference type="RuleBase" id="RU004334"/>
    </source>
</evidence>
<keyword evidence="3 10" id="KW-0863">Zinc-finger</keyword>
<reference evidence="14" key="1">
    <citation type="submission" date="2020-11" db="EMBL/GenBank/DDBJ databases">
        <authorList>
            <person name="Tran Van P."/>
        </authorList>
    </citation>
    <scope>NUCLEOTIDE SEQUENCE</scope>
</reference>
<dbReference type="InterPro" id="IPR000536">
    <property type="entry name" value="Nucl_hrmn_rcpt_lig-bd"/>
</dbReference>
<keyword evidence="8 10" id="KW-0675">Receptor</keyword>
<comment type="subcellular location">
    <subcellularLocation>
        <location evidence="1 10">Nucleus</location>
    </subcellularLocation>
</comment>
<keyword evidence="15" id="KW-1185">Reference proteome</keyword>
<dbReference type="InterPro" id="IPR013088">
    <property type="entry name" value="Znf_NHR/GATA"/>
</dbReference>
<feature type="domain" description="NR LBD" evidence="13">
    <location>
        <begin position="403"/>
        <end position="674"/>
    </location>
</feature>
<dbReference type="PRINTS" id="PR00398">
    <property type="entry name" value="STRDHORMONER"/>
</dbReference>
<evidence type="ECO:0000256" key="6">
    <source>
        <dbReference type="ARBA" id="ARBA00023125"/>
    </source>
</evidence>
<evidence type="ECO:0000256" key="11">
    <source>
        <dbReference type="SAM" id="MobiDB-lite"/>
    </source>
</evidence>